<dbReference type="GeneID" id="11536808"/>
<dbReference type="KEGG" id="vg:11536808"/>
<protein>
    <submittedName>
        <fullName evidence="1">Gp152</fullName>
    </submittedName>
</protein>
<organism evidence="1 2">
    <name type="scientific">Bacillus phage W.Ph</name>
    <dbReference type="NCBI Taxonomy" id="764595"/>
    <lineage>
        <taxon>Viruses</taxon>
        <taxon>Duplodnaviria</taxon>
        <taxon>Heunggongvirae</taxon>
        <taxon>Uroviricota</taxon>
        <taxon>Caudoviricetes</taxon>
        <taxon>Herelleviridae</taxon>
        <taxon>Bastillevirinae</taxon>
        <taxon>Wphvirus</taxon>
        <taxon>Wphvirus WPh</taxon>
    </lineage>
</organism>
<keyword evidence="2" id="KW-1185">Reference proteome</keyword>
<sequence>MKIEERQAAVTEVERILSNIKSTEEFIKEYKDMLYNNSDEIDVIGCARWLLSLKEELKDHYYELENYLESTY</sequence>
<evidence type="ECO:0000313" key="2">
    <source>
        <dbReference type="Proteomes" id="UP000005445"/>
    </source>
</evidence>
<dbReference type="RefSeq" id="YP_004957167.1">
    <property type="nucleotide sequence ID" value="NC_016563.1"/>
</dbReference>
<reference evidence="1 2" key="1">
    <citation type="submission" date="2013-01" db="EMBL/GenBank/DDBJ databases">
        <title>Large myovirus of Bacillus.</title>
        <authorList>
            <person name="Klumpp J."/>
            <person name="Beyer W."/>
            <person name="Loessner M.J."/>
        </authorList>
    </citation>
    <scope>NUCLEOTIDE SEQUENCE [LARGE SCALE GENOMIC DNA]</scope>
</reference>
<dbReference type="EMBL" id="HM144387">
    <property type="protein sequence ID" value="ADH03298.1"/>
    <property type="molecule type" value="Genomic_DNA"/>
</dbReference>
<accession>G9B1Q3</accession>
<name>G9B1Q3_9CAUD</name>
<evidence type="ECO:0000313" key="1">
    <source>
        <dbReference type="EMBL" id="ADH03298.1"/>
    </source>
</evidence>
<dbReference type="Proteomes" id="UP000005445">
    <property type="component" value="Segment"/>
</dbReference>
<proteinExistence type="predicted"/>
<dbReference type="OrthoDB" id="27363at10239"/>